<proteinExistence type="predicted"/>
<dbReference type="EMBL" id="PPSX01000040">
    <property type="protein sequence ID" value="RZQ52913.1"/>
    <property type="molecule type" value="Genomic_DNA"/>
</dbReference>
<evidence type="ECO:0000313" key="2">
    <source>
        <dbReference type="Proteomes" id="UP000291338"/>
    </source>
</evidence>
<sequence length="95" mass="11053">MTTLKSNINITVLDLKHFCEQNFFRKEGQIVIYAIIGLQHQSSLINRIHPQDLIGLSERNFDNLFCLIKFLRNGDESVKELFGAEWLESIYNIVP</sequence>
<protein>
    <submittedName>
        <fullName evidence="1">Uncharacterized protein</fullName>
    </submittedName>
</protein>
<name>A0A4Q7IL20_9GAMM</name>
<evidence type="ECO:0000313" key="1">
    <source>
        <dbReference type="EMBL" id="RZQ52913.1"/>
    </source>
</evidence>
<gene>
    <name evidence="1" type="ORF">C1E23_11650</name>
</gene>
<dbReference type="Proteomes" id="UP000291338">
    <property type="component" value="Unassembled WGS sequence"/>
</dbReference>
<comment type="caution">
    <text evidence="1">The sequence shown here is derived from an EMBL/GenBank/DDBJ whole genome shotgun (WGS) entry which is preliminary data.</text>
</comment>
<organism evidence="1 2">
    <name type="scientific">Pseudoalteromonas phenolica</name>
    <dbReference type="NCBI Taxonomy" id="161398"/>
    <lineage>
        <taxon>Bacteria</taxon>
        <taxon>Pseudomonadati</taxon>
        <taxon>Pseudomonadota</taxon>
        <taxon>Gammaproteobacteria</taxon>
        <taxon>Alteromonadales</taxon>
        <taxon>Pseudoalteromonadaceae</taxon>
        <taxon>Pseudoalteromonas</taxon>
    </lineage>
</organism>
<dbReference type="AlphaFoldDB" id="A0A4Q7IL20"/>
<reference evidence="1 2" key="1">
    <citation type="submission" date="2018-01" db="EMBL/GenBank/DDBJ databases">
        <title>Co-occurrence of chitin degradation, pigmentation and bioactivity in marine Pseudoalteromonas.</title>
        <authorList>
            <person name="Paulsen S."/>
            <person name="Gram L."/>
            <person name="Machado H."/>
        </authorList>
    </citation>
    <scope>NUCLEOTIDE SEQUENCE [LARGE SCALE GENOMIC DNA]</scope>
    <source>
        <strain evidence="1 2">S3898</strain>
    </source>
</reference>
<accession>A0A4Q7IL20</accession>